<dbReference type="PANTHER" id="PTHR30386">
    <property type="entry name" value="MEMBRANE FUSION SUBUNIT OF EMRAB-TOLC MULTIDRUG EFFLUX PUMP"/>
    <property type="match status" value="1"/>
</dbReference>
<dbReference type="NCBIfam" id="TIGR03794">
    <property type="entry name" value="NHLM_micro_HlyD"/>
    <property type="match status" value="1"/>
</dbReference>
<evidence type="ECO:0000256" key="2">
    <source>
        <dbReference type="SAM" id="MobiDB-lite"/>
    </source>
</evidence>
<reference evidence="5" key="2">
    <citation type="submission" date="2007-04" db="EMBL/GenBank/DDBJ databases">
        <title>Complete genome sequence of the nitrogen-fixing bacterium Azorhizobium caulinodans ORS571.</title>
        <authorList>
            <person name="Lee K.B."/>
            <person name="Backer P.D."/>
            <person name="Aono T."/>
            <person name="Liu C.T."/>
            <person name="Suzuki S."/>
            <person name="Suzuki T."/>
            <person name="Kaneko T."/>
            <person name="Yamada M."/>
            <person name="Tabata S."/>
            <person name="Kupfer D.M."/>
            <person name="Najar F.Z."/>
            <person name="Wiley G.B."/>
            <person name="Roe B."/>
            <person name="Binnewies T."/>
            <person name="Ussery D."/>
            <person name="Vereecke D."/>
            <person name="Gevers D."/>
            <person name="Holsters M."/>
            <person name="Oyaizu H."/>
        </authorList>
    </citation>
    <scope>NUCLEOTIDE SEQUENCE [LARGE SCALE GENOMIC DNA]</scope>
    <source>
        <strain evidence="5">ATCC 43989 / DSM 5975 / JCM 20966 / LMG 6465 / NBRC 14845 / NCIMB 13405 / ORS 571</strain>
    </source>
</reference>
<dbReference type="HOGENOM" id="CLU_028453_1_0_5"/>
<reference evidence="4 5" key="3">
    <citation type="journal article" date="2008" name="BMC Genomics">
        <title>The genome of the versatile nitrogen fixer Azorhizobium caulinodans ORS571.</title>
        <authorList>
            <person name="Lee KB."/>
            <person name="Backer P.D."/>
            <person name="Aono T."/>
            <person name="Liu CT."/>
            <person name="Suzuki S."/>
            <person name="Suzuki T."/>
            <person name="Kaneko T."/>
            <person name="Yamada M."/>
            <person name="Tabata S."/>
            <person name="Kupfer D.M."/>
            <person name="Najar F.Z."/>
            <person name="Wiley G.B."/>
            <person name="Roe B."/>
            <person name="Binnewies T.T."/>
            <person name="Ussery D.W."/>
            <person name="D'Haeze W."/>
            <person name="Herder J.D."/>
            <person name="Gevers D."/>
            <person name="Vereecke D."/>
            <person name="Holsters M."/>
            <person name="Oyaizu H."/>
        </authorList>
    </citation>
    <scope>NUCLEOTIDE SEQUENCE [LARGE SCALE GENOMIC DNA]</scope>
    <source>
        <strain evidence="5">ATCC 43989 / DSM 5975 / JCM 20966 / LMG 6465 / NBRC 14845 / NCIMB 13405 / ORS 571</strain>
    </source>
</reference>
<protein>
    <submittedName>
        <fullName evidence="4">Putative membrane-fusion protein</fullName>
    </submittedName>
</protein>
<dbReference type="InterPro" id="IPR050739">
    <property type="entry name" value="MFP"/>
</dbReference>
<keyword evidence="3" id="KW-0472">Membrane</keyword>
<reference evidence="4 5" key="5">
    <citation type="journal article" date="2010" name="Appl. Environ. Microbiol.">
        <title>phrR-like gene praR of Azorhizobium caulinodans ORS571 is essential for symbiosis with Sesbania rostrata and is involved in expression of reb genes.</title>
        <authorList>
            <person name="Akiba N."/>
            <person name="Aono T."/>
            <person name="Toyazaki H."/>
            <person name="Sato S."/>
            <person name="Oyaizu H."/>
        </authorList>
    </citation>
    <scope>NUCLEOTIDE SEQUENCE [LARGE SCALE GENOMIC DNA]</scope>
    <source>
        <strain evidence="5">ATCC 43989 / DSM 5975 / JCM 20966 / LMG 6465 / NBRC 14845 / NCIMB 13405 / ORS 571</strain>
    </source>
</reference>
<evidence type="ECO:0000256" key="3">
    <source>
        <dbReference type="SAM" id="Phobius"/>
    </source>
</evidence>
<sequence>MPFARASRTNAGNLEHPRLAPMSAPAPAFRNTSPDQLDLMVRVSSPMGWLVLAVFICVVLGGLAWSILGTAPIKVAGTGVLQGTGGVLLVSSPGNGPVSDLKVAVGAQVHAGEIVAVLSDPVLDARAQTITARLAQLQEEQRKLAAFQAREKEVRARADAQRKEALENTIRQAREREAALTQVLANQRDLLSRGLATRDRVLITENDREQARRDAADAANAINALGVEADERGIRAERDMLDLSARLSQSRQELAEVEAERAARTLVRAPGDGRIIELSVALGDRVSAGSSLMRLVPEVRGAAGEGLVGILYVPSSEGKKVRPGMPVQVVPSTVNMERDGFIRGEVIRVSETPATREAVQQTLKNEAFVARLLANGPPFEVQVALKRDPSSVSGFAWSSELGATRPVEAGTVVSGSVVVERVRIITLVFPAFERLFHALGGGR</sequence>
<gene>
    <name evidence="4" type="ordered locus">AZC_3205</name>
</gene>
<reference evidence="4 5" key="1">
    <citation type="journal article" date="2007" name="Appl. Environ. Microbiol.">
        <title>Rhizobial factors required for stem nodule maturation and maintenance in Sesbania rostrata-Azorhizobium caulinodans ORS571 symbiosis.</title>
        <authorList>
            <person name="Suzuki S."/>
            <person name="Aono T."/>
            <person name="Lee KB."/>
            <person name="Suzuki T."/>
            <person name="Liu CT."/>
            <person name="Miwa H."/>
            <person name="Wakao S."/>
            <person name="Iki T."/>
            <person name="Oyaizu H."/>
        </authorList>
    </citation>
    <scope>NUCLEOTIDE SEQUENCE [LARGE SCALE GENOMIC DNA]</scope>
    <source>
        <strain evidence="5">ATCC 43989 / DSM 5975 / JCM 20966 / LMG 6465 / NBRC 14845 / NCIMB 13405 / ORS 571</strain>
    </source>
</reference>
<evidence type="ECO:0000313" key="4">
    <source>
        <dbReference type="EMBL" id="BAF89203.1"/>
    </source>
</evidence>
<dbReference type="EMBL" id="AP009384">
    <property type="protein sequence ID" value="BAF89203.1"/>
    <property type="molecule type" value="Genomic_DNA"/>
</dbReference>
<dbReference type="Proteomes" id="UP000000270">
    <property type="component" value="Chromosome"/>
</dbReference>
<dbReference type="AlphaFoldDB" id="A8ICG3"/>
<keyword evidence="5" id="KW-1185">Reference proteome</keyword>
<keyword evidence="3" id="KW-1133">Transmembrane helix</keyword>
<keyword evidence="3" id="KW-0812">Transmembrane</keyword>
<evidence type="ECO:0000256" key="1">
    <source>
        <dbReference type="SAM" id="Coils"/>
    </source>
</evidence>
<dbReference type="KEGG" id="azc:AZC_3205"/>
<feature type="transmembrane region" description="Helical" evidence="3">
    <location>
        <begin position="49"/>
        <end position="68"/>
    </location>
</feature>
<feature type="coiled-coil region" evidence="1">
    <location>
        <begin position="137"/>
        <end position="183"/>
    </location>
</feature>
<dbReference type="InterPro" id="IPR022275">
    <property type="entry name" value="NHPM_bacteriocin_SS_HylD"/>
</dbReference>
<dbReference type="PANTHER" id="PTHR30386:SF28">
    <property type="entry name" value="EXPORTED PROTEIN"/>
    <property type="match status" value="1"/>
</dbReference>
<reference evidence="4 5" key="6">
    <citation type="journal article" date="2011" name="Appl. Environ. Microbiol.">
        <title>Involvement of the azorhizobial chromosome partition gene (parA) in the onset of bacteroid differentiation during Sesbania rostrata stem nodule development.</title>
        <authorList>
            <person name="Liu CT."/>
            <person name="Lee KB."/>
            <person name="Wang YS."/>
            <person name="Peng MH."/>
            <person name="Lee KT."/>
            <person name="Suzuki S."/>
            <person name="Suzuki T."/>
            <person name="Oyaizu H."/>
        </authorList>
    </citation>
    <scope>NUCLEOTIDE SEQUENCE [LARGE SCALE GENOMIC DNA]</scope>
    <source>
        <strain evidence="5">ATCC 43989 / DSM 5975 / JCM 20966 / LMG 6465 / NBRC 14845 / NCIMB 13405 / ORS 571</strain>
    </source>
</reference>
<accession>A8ICG3</accession>
<dbReference type="STRING" id="438753.AZC_3205"/>
<proteinExistence type="predicted"/>
<organism evidence="4 5">
    <name type="scientific">Azorhizobium caulinodans (strain ATCC 43989 / DSM 5975 / JCM 20966 / LMG 6465 / NBRC 14845 / NCIMB 13405 / ORS 571)</name>
    <dbReference type="NCBI Taxonomy" id="438753"/>
    <lineage>
        <taxon>Bacteria</taxon>
        <taxon>Pseudomonadati</taxon>
        <taxon>Pseudomonadota</taxon>
        <taxon>Alphaproteobacteria</taxon>
        <taxon>Hyphomicrobiales</taxon>
        <taxon>Xanthobacteraceae</taxon>
        <taxon>Azorhizobium</taxon>
    </lineage>
</organism>
<evidence type="ECO:0000313" key="5">
    <source>
        <dbReference type="Proteomes" id="UP000000270"/>
    </source>
</evidence>
<keyword evidence="1" id="KW-0175">Coiled coil</keyword>
<feature type="region of interest" description="Disordered" evidence="2">
    <location>
        <begin position="1"/>
        <end position="27"/>
    </location>
</feature>
<name>A8ICG3_AZOC5</name>
<dbReference type="eggNOG" id="COG1566">
    <property type="taxonomic scope" value="Bacteria"/>
</dbReference>
<dbReference type="Gene3D" id="2.40.50.100">
    <property type="match status" value="1"/>
</dbReference>
<reference evidence="4 5" key="4">
    <citation type="journal article" date="2009" name="Appl. Environ. Microbiol.">
        <title>Comparative genome-wide transcriptional profiling of Azorhizobium caulinodans ORS571 grown under free-living and symbiotic conditions.</title>
        <authorList>
            <person name="Tsukada S."/>
            <person name="Aono T."/>
            <person name="Akiba N."/>
            <person name="Lee KB."/>
            <person name="Liu CT."/>
            <person name="Toyazaki H."/>
            <person name="Oyaizu H."/>
        </authorList>
    </citation>
    <scope>NUCLEOTIDE SEQUENCE [LARGE SCALE GENOMIC DNA]</scope>
    <source>
        <strain evidence="5">ATCC 43989 / DSM 5975 / JCM 20966 / LMG 6465 / NBRC 14845 / NCIMB 13405 / ORS 571</strain>
    </source>
</reference>